<dbReference type="Gene3D" id="3.40.1390.20">
    <property type="entry name" value="HprK N-terminal domain-like"/>
    <property type="match status" value="1"/>
</dbReference>
<dbReference type="SUPFAM" id="SSF54631">
    <property type="entry name" value="CBS-domain pair"/>
    <property type="match status" value="1"/>
</dbReference>
<dbReference type="Proteomes" id="UP001597196">
    <property type="component" value="Unassembled WGS sequence"/>
</dbReference>
<dbReference type="Pfam" id="PF00571">
    <property type="entry name" value="CBS"/>
    <property type="match status" value="1"/>
</dbReference>
<dbReference type="InterPro" id="IPR036388">
    <property type="entry name" value="WH-like_DNA-bd_sf"/>
</dbReference>
<dbReference type="Gene3D" id="3.10.129.10">
    <property type="entry name" value="Hotdog Thioesterase"/>
    <property type="match status" value="1"/>
</dbReference>
<name>A0ABW4CGA0_9LACO</name>
<gene>
    <name evidence="4" type="ORF">ACFQ4P_01785</name>
</gene>
<evidence type="ECO:0000256" key="2">
    <source>
        <dbReference type="PROSITE-ProRule" id="PRU00703"/>
    </source>
</evidence>
<dbReference type="InterPro" id="IPR010766">
    <property type="entry name" value="DRTGG"/>
</dbReference>
<dbReference type="InterPro" id="IPR046342">
    <property type="entry name" value="CBS_dom_sf"/>
</dbReference>
<dbReference type="RefSeq" id="WP_203626064.1">
    <property type="nucleotide sequence ID" value="NZ_BOLQ01000002.1"/>
</dbReference>
<dbReference type="SUPFAM" id="SSF75138">
    <property type="entry name" value="HprK N-terminal domain-like"/>
    <property type="match status" value="1"/>
</dbReference>
<dbReference type="Gene3D" id="3.10.580.10">
    <property type="entry name" value="CBS-domain"/>
    <property type="match status" value="1"/>
</dbReference>
<organism evidence="4 5">
    <name type="scientific">Lacticaseibacillus mingshuiensis</name>
    <dbReference type="NCBI Taxonomy" id="2799574"/>
    <lineage>
        <taxon>Bacteria</taxon>
        <taxon>Bacillati</taxon>
        <taxon>Bacillota</taxon>
        <taxon>Bacilli</taxon>
        <taxon>Lactobacillales</taxon>
        <taxon>Lactobacillaceae</taxon>
        <taxon>Lacticaseibacillus</taxon>
    </lineage>
</organism>
<dbReference type="InterPro" id="IPR051257">
    <property type="entry name" value="Diverse_CBS-Domain"/>
</dbReference>
<accession>A0ABW4CGA0</accession>
<dbReference type="InterPro" id="IPR000644">
    <property type="entry name" value="CBS_dom"/>
</dbReference>
<protein>
    <submittedName>
        <fullName evidence="4">DRTGG domain-containing protein</fullName>
    </submittedName>
</protein>
<reference evidence="5" key="1">
    <citation type="journal article" date="2019" name="Int. J. Syst. Evol. Microbiol.">
        <title>The Global Catalogue of Microorganisms (GCM) 10K type strain sequencing project: providing services to taxonomists for standard genome sequencing and annotation.</title>
        <authorList>
            <consortium name="The Broad Institute Genomics Platform"/>
            <consortium name="The Broad Institute Genome Sequencing Center for Infectious Disease"/>
            <person name="Wu L."/>
            <person name="Ma J."/>
        </authorList>
    </citation>
    <scope>NUCLEOTIDE SEQUENCE [LARGE SCALE GENOMIC DNA]</scope>
    <source>
        <strain evidence="5">CCM 8980</strain>
    </source>
</reference>
<dbReference type="Pfam" id="PF07085">
    <property type="entry name" value="DRTGG"/>
    <property type="match status" value="1"/>
</dbReference>
<dbReference type="EMBL" id="JBHTOC010000002">
    <property type="protein sequence ID" value="MFD1428978.1"/>
    <property type="molecule type" value="Genomic_DNA"/>
</dbReference>
<dbReference type="PANTHER" id="PTHR43080:SF2">
    <property type="entry name" value="CBS DOMAIN-CONTAINING PROTEIN"/>
    <property type="match status" value="1"/>
</dbReference>
<dbReference type="InterPro" id="IPR028979">
    <property type="entry name" value="Ser_kin/Pase_Hpr-like_N_sf"/>
</dbReference>
<comment type="caution">
    <text evidence="4">The sequence shown here is derived from an EMBL/GenBank/DDBJ whole genome shotgun (WGS) entry which is preliminary data.</text>
</comment>
<dbReference type="PROSITE" id="PS51371">
    <property type="entry name" value="CBS"/>
    <property type="match status" value="1"/>
</dbReference>
<evidence type="ECO:0000313" key="5">
    <source>
        <dbReference type="Proteomes" id="UP001597196"/>
    </source>
</evidence>
<evidence type="ECO:0000313" key="4">
    <source>
        <dbReference type="EMBL" id="MFD1428978.1"/>
    </source>
</evidence>
<keyword evidence="1 2" id="KW-0129">CBS domain</keyword>
<proteinExistence type="predicted"/>
<keyword evidence="5" id="KW-1185">Reference proteome</keyword>
<feature type="domain" description="CBS" evidence="3">
    <location>
        <begin position="256"/>
        <end position="313"/>
    </location>
</feature>
<dbReference type="Gene3D" id="1.10.10.10">
    <property type="entry name" value="Winged helix-like DNA-binding domain superfamily/Winged helix DNA-binding domain"/>
    <property type="match status" value="1"/>
</dbReference>
<evidence type="ECO:0000256" key="1">
    <source>
        <dbReference type="ARBA" id="ARBA00023122"/>
    </source>
</evidence>
<dbReference type="SUPFAM" id="SSF54637">
    <property type="entry name" value="Thioesterase/thiol ester dehydrase-isomerase"/>
    <property type="match status" value="1"/>
</dbReference>
<sequence>MATKHEQILNYIMNLAVGTKISVRRIARREKVSEGTAYRAIKEAENTGLVSTIERVGTIRIEQKPINNIDSLTFKVLVTLIDARVLGGSAGLKKKLDKFVIGAMTPDEMLRYITKNSLVIIGNREDAQRLALQNGAAVLITGGFMTSDAVIKLANRFELPVLQTSHDTFTVATMINRALSDQAIKQDIMTVASLYTPLKDTKIAHPDQTVADFAALRGDRGDFVLPIITTSGRLVGIVTPREIAGKKQTTPLERVMLKDPQTVKPYLSVTTVGHTMQGNGENVMPVVDDSWQLLGIVTRSAVFASLAELGHNSQDKTTIADSVIAQLTTVGAPEDQPARFALHTTPMMTNALGTLSFGVLSEAVNSCVTKFLNATGRRNVLIEQLSLTTFRPIQLESIVNIAVTPLELTKHEGTLDIDLQTDGLPVAKAIVTCQLLERNQK</sequence>
<dbReference type="InterPro" id="IPR029069">
    <property type="entry name" value="HotDog_dom_sf"/>
</dbReference>
<evidence type="ECO:0000259" key="3">
    <source>
        <dbReference type="PROSITE" id="PS51371"/>
    </source>
</evidence>
<dbReference type="PANTHER" id="PTHR43080">
    <property type="entry name" value="CBS DOMAIN-CONTAINING PROTEIN CBSX3, MITOCHONDRIAL"/>
    <property type="match status" value="1"/>
</dbReference>